<dbReference type="InterPro" id="IPR016024">
    <property type="entry name" value="ARM-type_fold"/>
</dbReference>
<organism evidence="2 3">
    <name type="scientific">Galbula dea</name>
    <dbReference type="NCBI Taxonomy" id="1109041"/>
    <lineage>
        <taxon>Eukaryota</taxon>
        <taxon>Metazoa</taxon>
        <taxon>Chordata</taxon>
        <taxon>Craniata</taxon>
        <taxon>Vertebrata</taxon>
        <taxon>Euteleostomi</taxon>
        <taxon>Archelosauria</taxon>
        <taxon>Archosauria</taxon>
        <taxon>Dinosauria</taxon>
        <taxon>Saurischia</taxon>
        <taxon>Theropoda</taxon>
        <taxon>Coelurosauria</taxon>
        <taxon>Aves</taxon>
        <taxon>Neognathae</taxon>
        <taxon>Neoaves</taxon>
        <taxon>Telluraves</taxon>
        <taxon>Coraciimorphae</taxon>
        <taxon>Piciformes</taxon>
        <taxon>Galbulidae</taxon>
        <taxon>Galbula</taxon>
    </lineage>
</organism>
<dbReference type="EMBL" id="VWZX01006326">
    <property type="protein sequence ID" value="NXI42378.1"/>
    <property type="molecule type" value="Genomic_DNA"/>
</dbReference>
<evidence type="ECO:0000313" key="3">
    <source>
        <dbReference type="Proteomes" id="UP000566440"/>
    </source>
</evidence>
<evidence type="ECO:0000259" key="1">
    <source>
        <dbReference type="Pfam" id="PF23227"/>
    </source>
</evidence>
<evidence type="ECO:0000313" key="2">
    <source>
        <dbReference type="EMBL" id="NXI42378.1"/>
    </source>
</evidence>
<feature type="domain" description="Maestro/Maestro-like HEAT-repeats" evidence="1">
    <location>
        <begin position="55"/>
        <end position="302"/>
    </location>
</feature>
<dbReference type="InterPro" id="IPR045206">
    <property type="entry name" value="Maestro_heat-like_prot"/>
</dbReference>
<accession>A0A7K9T2Q0</accession>
<gene>
    <name evidence="2" type="primary">Mroh1_1</name>
    <name evidence="2" type="ORF">GALDEA_R13293</name>
</gene>
<name>A0A7K9T2Q0_9PICI</name>
<dbReference type="GO" id="GO:0005737">
    <property type="term" value="C:cytoplasm"/>
    <property type="evidence" value="ECO:0007669"/>
    <property type="project" value="TreeGrafter"/>
</dbReference>
<dbReference type="InterPro" id="IPR011989">
    <property type="entry name" value="ARM-like"/>
</dbReference>
<dbReference type="PANTHER" id="PTHR23120:SF44">
    <property type="entry name" value="MAESTRO HEAT-LIKE REPEAT-CONTAINING PROTEIN FAMILY MEMBER 1"/>
    <property type="match status" value="1"/>
</dbReference>
<keyword evidence="3" id="KW-1185">Reference proteome</keyword>
<proteinExistence type="predicted"/>
<dbReference type="AlphaFoldDB" id="A0A7K9T2Q0"/>
<dbReference type="OrthoDB" id="1884734at2759"/>
<dbReference type="Gene3D" id="1.25.10.10">
    <property type="entry name" value="Leucine-rich Repeat Variant"/>
    <property type="match status" value="1"/>
</dbReference>
<protein>
    <submittedName>
        <fullName evidence="2">MROH1 protein</fullName>
    </submittedName>
</protein>
<comment type="caution">
    <text evidence="2">The sequence shown here is derived from an EMBL/GenBank/DDBJ whole genome shotgun (WGS) entry which is preliminary data.</text>
</comment>
<reference evidence="2 3" key="1">
    <citation type="submission" date="2019-09" db="EMBL/GenBank/DDBJ databases">
        <title>Bird 10,000 Genomes (B10K) Project - Family phase.</title>
        <authorList>
            <person name="Zhang G."/>
        </authorList>
    </citation>
    <scope>NUCLEOTIDE SEQUENCE [LARGE SCALE GENOMIC DNA]</scope>
    <source>
        <strain evidence="2">B10K-DU-001-62</strain>
        <tissue evidence="2">Muscle</tissue>
    </source>
</reference>
<dbReference type="Proteomes" id="UP000566440">
    <property type="component" value="Unassembled WGS sequence"/>
</dbReference>
<dbReference type="InterPro" id="IPR055406">
    <property type="entry name" value="HEAT_Maestro"/>
</dbReference>
<feature type="non-terminal residue" evidence="2">
    <location>
        <position position="305"/>
    </location>
</feature>
<dbReference type="PANTHER" id="PTHR23120">
    <property type="entry name" value="MAESTRO-RELATED HEAT DOMAIN-CONTAINING"/>
    <property type="match status" value="1"/>
</dbReference>
<dbReference type="Pfam" id="PF23227">
    <property type="entry name" value="HEAT_MROH2B_C"/>
    <property type="match status" value="1"/>
</dbReference>
<dbReference type="SUPFAM" id="SSF48371">
    <property type="entry name" value="ARM repeat"/>
    <property type="match status" value="1"/>
</dbReference>
<feature type="non-terminal residue" evidence="2">
    <location>
        <position position="1"/>
    </location>
</feature>
<sequence>AMARHAGPRLPLVVKNLLPALSSALDSQRVTSTAFLAELLNSNVVNDLMLVETMLDTMTGRQKDSCLLVRVLALRGLGNISSGSPEKVRKHGAKLLASMVNGMDDKDDPHNLVALEAMSSLSKLLDHMEERDIQAMLLHIAIRIRPFFDSEQPDLRLASILLFGNLTKFSEENCEVFLEQILNGLVTLLLHLQDPQPEVVKACKFALRMCGPVLGCQGLSEMFLNHLRGDRSLHYGEFMNNVCKHLMQSYPEMLSRLISTNLFYFKSSWVDIRAAAPMFIGFLVLHVDEDHCQQVDLDSLISGEW</sequence>